<feature type="region of interest" description="Disordered" evidence="1">
    <location>
        <begin position="1"/>
        <end position="23"/>
    </location>
</feature>
<evidence type="ECO:0000313" key="3">
    <source>
        <dbReference type="Proteomes" id="UP001604267"/>
    </source>
</evidence>
<feature type="region of interest" description="Disordered" evidence="1">
    <location>
        <begin position="48"/>
        <end position="83"/>
    </location>
</feature>
<sequence>MESSQNARHDHHDTVSPEGPTMHEFELHRMRTAELRREAQQHRLVREAVRARRAARRADAGHEAPAAESHTDRPRRLRLPRTA</sequence>
<proteinExistence type="predicted"/>
<dbReference type="RefSeq" id="WP_388322276.1">
    <property type="nucleotide sequence ID" value="NZ_JBIBCC010000009.1"/>
</dbReference>
<organism evidence="2 3">
    <name type="scientific">Streptomyces cinerochromogenes</name>
    <dbReference type="NCBI Taxonomy" id="66422"/>
    <lineage>
        <taxon>Bacteria</taxon>
        <taxon>Bacillati</taxon>
        <taxon>Actinomycetota</taxon>
        <taxon>Actinomycetes</taxon>
        <taxon>Kitasatosporales</taxon>
        <taxon>Streptomycetaceae</taxon>
        <taxon>Streptomyces</taxon>
    </lineage>
</organism>
<accession>A0ABW7B3W8</accession>
<protein>
    <submittedName>
        <fullName evidence="2">Uncharacterized protein</fullName>
    </submittedName>
</protein>
<dbReference type="EMBL" id="JBICYV010000004">
    <property type="protein sequence ID" value="MFG3010793.1"/>
    <property type="molecule type" value="Genomic_DNA"/>
</dbReference>
<comment type="caution">
    <text evidence="2">The sequence shown here is derived from an EMBL/GenBank/DDBJ whole genome shotgun (WGS) entry which is preliminary data.</text>
</comment>
<reference evidence="2 3" key="1">
    <citation type="submission" date="2024-10" db="EMBL/GenBank/DDBJ databases">
        <title>The Natural Products Discovery Center: Release of the First 8490 Sequenced Strains for Exploring Actinobacteria Biosynthetic Diversity.</title>
        <authorList>
            <person name="Kalkreuter E."/>
            <person name="Kautsar S.A."/>
            <person name="Yang D."/>
            <person name="Bader C.D."/>
            <person name="Teijaro C.N."/>
            <person name="Fluegel L."/>
            <person name="Davis C.M."/>
            <person name="Simpson J.R."/>
            <person name="Lauterbach L."/>
            <person name="Steele A.D."/>
            <person name="Gui C."/>
            <person name="Meng S."/>
            <person name="Li G."/>
            <person name="Viehrig K."/>
            <person name="Ye F."/>
            <person name="Su P."/>
            <person name="Kiefer A.F."/>
            <person name="Nichols A."/>
            <person name="Cepeda A.J."/>
            <person name="Yan W."/>
            <person name="Fan B."/>
            <person name="Jiang Y."/>
            <person name="Adhikari A."/>
            <person name="Zheng C.-J."/>
            <person name="Schuster L."/>
            <person name="Cowan T.M."/>
            <person name="Smanski M.J."/>
            <person name="Chevrette M.G."/>
            <person name="De Carvalho L.P.S."/>
            <person name="Shen B."/>
        </authorList>
    </citation>
    <scope>NUCLEOTIDE SEQUENCE [LARGE SCALE GENOMIC DNA]</scope>
    <source>
        <strain evidence="2 3">NPDC048320</strain>
    </source>
</reference>
<name>A0ABW7B3W8_9ACTN</name>
<evidence type="ECO:0000256" key="1">
    <source>
        <dbReference type="SAM" id="MobiDB-lite"/>
    </source>
</evidence>
<feature type="compositionally biased region" description="Basic and acidic residues" evidence="1">
    <location>
        <begin position="7"/>
        <end position="23"/>
    </location>
</feature>
<dbReference type="Proteomes" id="UP001604267">
    <property type="component" value="Unassembled WGS sequence"/>
</dbReference>
<feature type="compositionally biased region" description="Basic and acidic residues" evidence="1">
    <location>
        <begin position="48"/>
        <end position="62"/>
    </location>
</feature>
<evidence type="ECO:0000313" key="2">
    <source>
        <dbReference type="EMBL" id="MFG3010793.1"/>
    </source>
</evidence>
<keyword evidence="3" id="KW-1185">Reference proteome</keyword>
<gene>
    <name evidence="2" type="ORF">ACGFZB_10085</name>
</gene>